<keyword evidence="2" id="KW-1185">Reference proteome</keyword>
<organism evidence="1 2">
    <name type="scientific">Pyxidicoccus fallax</name>
    <dbReference type="NCBI Taxonomy" id="394095"/>
    <lineage>
        <taxon>Bacteria</taxon>
        <taxon>Pseudomonadati</taxon>
        <taxon>Myxococcota</taxon>
        <taxon>Myxococcia</taxon>
        <taxon>Myxococcales</taxon>
        <taxon>Cystobacterineae</taxon>
        <taxon>Myxococcaceae</taxon>
        <taxon>Pyxidicoccus</taxon>
    </lineage>
</organism>
<sequence>MKLPACDRITLVEVLQRTAPFDTFLSVIRAAVRRLEIEGVSGLVGVRFYARPDDSEVGAVITFADSSQVMDHIHMISGWPEFQALLGVVKPLEVRVHGRLGAEAQAWVRSMNVELKTFEDCVAGFMR</sequence>
<dbReference type="Proteomes" id="UP000518300">
    <property type="component" value="Unassembled WGS sequence"/>
</dbReference>
<reference evidence="1 2" key="1">
    <citation type="submission" date="2020-04" db="EMBL/GenBank/DDBJ databases">
        <title>Draft genome of Pyxidicoccus fallax type strain.</title>
        <authorList>
            <person name="Whitworth D.E."/>
        </authorList>
    </citation>
    <scope>NUCLEOTIDE SEQUENCE [LARGE SCALE GENOMIC DNA]</scope>
    <source>
        <strain evidence="1 2">DSM 14698</strain>
    </source>
</reference>
<accession>A0A848LTJ4</accession>
<protein>
    <recommendedName>
        <fullName evidence="3">ABM domain-containing protein</fullName>
    </recommendedName>
</protein>
<proteinExistence type="predicted"/>
<gene>
    <name evidence="1" type="ORF">HG543_41625</name>
</gene>
<evidence type="ECO:0008006" key="3">
    <source>
        <dbReference type="Google" id="ProtNLM"/>
    </source>
</evidence>
<comment type="caution">
    <text evidence="1">The sequence shown here is derived from an EMBL/GenBank/DDBJ whole genome shotgun (WGS) entry which is preliminary data.</text>
</comment>
<evidence type="ECO:0000313" key="2">
    <source>
        <dbReference type="Proteomes" id="UP000518300"/>
    </source>
</evidence>
<dbReference type="EMBL" id="JABBJJ010000311">
    <property type="protein sequence ID" value="NMO21308.1"/>
    <property type="molecule type" value="Genomic_DNA"/>
</dbReference>
<evidence type="ECO:0000313" key="1">
    <source>
        <dbReference type="EMBL" id="NMO21308.1"/>
    </source>
</evidence>
<dbReference type="AlphaFoldDB" id="A0A848LTJ4"/>
<name>A0A848LTJ4_9BACT</name>
<dbReference type="RefSeq" id="WP_169350499.1">
    <property type="nucleotide sequence ID" value="NZ_JABBJJ010000311.1"/>
</dbReference>